<feature type="region of interest" description="Disordered" evidence="1">
    <location>
        <begin position="341"/>
        <end position="364"/>
    </location>
</feature>
<accession>A0A5C6G8H0</accession>
<gene>
    <name evidence="3" type="ORF">ED733_004963</name>
</gene>
<dbReference type="EMBL" id="SBHS01000015">
    <property type="protein sequence ID" value="TWU73824.1"/>
    <property type="molecule type" value="Genomic_DNA"/>
</dbReference>
<organism evidence="3 4">
    <name type="scientific">Metarhizium rileyi (strain RCEF 4871)</name>
    <name type="common">Nomuraea rileyi</name>
    <dbReference type="NCBI Taxonomy" id="1649241"/>
    <lineage>
        <taxon>Eukaryota</taxon>
        <taxon>Fungi</taxon>
        <taxon>Dikarya</taxon>
        <taxon>Ascomycota</taxon>
        <taxon>Pezizomycotina</taxon>
        <taxon>Sordariomycetes</taxon>
        <taxon>Hypocreomycetidae</taxon>
        <taxon>Hypocreales</taxon>
        <taxon>Clavicipitaceae</taxon>
        <taxon>Metarhizium</taxon>
    </lineage>
</organism>
<evidence type="ECO:0008006" key="5">
    <source>
        <dbReference type="Google" id="ProtNLM"/>
    </source>
</evidence>
<name>A0A5C6G8H0_METRR</name>
<evidence type="ECO:0000256" key="2">
    <source>
        <dbReference type="SAM" id="SignalP"/>
    </source>
</evidence>
<evidence type="ECO:0000256" key="1">
    <source>
        <dbReference type="SAM" id="MobiDB-lite"/>
    </source>
</evidence>
<feature type="chain" id="PRO_5022941504" description="Nuclease" evidence="2">
    <location>
        <begin position="17"/>
        <end position="707"/>
    </location>
</feature>
<keyword evidence="2" id="KW-0732">Signal</keyword>
<sequence length="707" mass="78116">MKAGIALLVVARLAVAASVSFGESLSAESQGSSSLVQQRAVRGHGPETADLRIASKRLRYGNNMAKGQSETIVPYIYNDGPNTAKVPEVDNFLYPYLVKKPESLGWKVKSGPSSRVDGWEIVTTLGDVEPHTMIQLSLSVPMTSEVSWVDRELLASVSSATKDARPQNNKATYWITPNHSNDNEEYWRVQARKRYNNNLPYGASETLSFLVFNDGPGIATQPILTAGFIHSMDHNKISWTGEQVWVHDGVGPSLDFGQHAWQPFGNLECSIASWDVVCNLPNMAPSTMFRVNITFPMNHVWSYKDNEAVATVSTHTVRESSSQAGAAEAVVKSDEYFITPNHNGESQEYRQEGDLSGLDPSSEGSASPLCLAGWLSSTPIRTANEAGGATLDILETAVCEKGNNIMGYNIKDGSLQPTIATDFVKSFSNNFVTLSFTIDNETAISYNVLPDTLLYVIPTQVKHGEEEFTLGYWILVRDVWVGAMLRATPYARRDLTVAYVTDLVWNPVPWYAHDGTSPQMISQSHRTCGDANVAAIKKALSSVAQGLMVLDEESAKGGKMLKQRTRPLKSSEMLPEGLPRRDNDGNWLIYLASIPAGCSSRTPRLIIKAKDFNRPGLDHLDRHQYPPAIASEAEKSSSVTYVKGGDDRRASVLMGYQFAEYSRAEQPDGHAPIQPNDRLRLAVIHRYMSHIEYLGDDDNFEEREIEW</sequence>
<dbReference type="AlphaFoldDB" id="A0A5C6G8H0"/>
<proteinExistence type="predicted"/>
<evidence type="ECO:0000313" key="3">
    <source>
        <dbReference type="EMBL" id="TWU73824.1"/>
    </source>
</evidence>
<reference evidence="4" key="1">
    <citation type="submission" date="2018-12" db="EMBL/GenBank/DDBJ databases">
        <title>The complete genome of Metarhizium rileyi, a key fungal pathogen of Lepidoptera.</title>
        <authorList>
            <person name="Binneck E."/>
            <person name="Lastra C.C.L."/>
            <person name="Sosa-Gomez D.R."/>
        </authorList>
    </citation>
    <scope>NUCLEOTIDE SEQUENCE [LARGE SCALE GENOMIC DNA]</scope>
    <source>
        <strain evidence="4">Cep018-CH2</strain>
    </source>
</reference>
<comment type="caution">
    <text evidence="3">The sequence shown here is derived from an EMBL/GenBank/DDBJ whole genome shotgun (WGS) entry which is preliminary data.</text>
</comment>
<feature type="signal peptide" evidence="2">
    <location>
        <begin position="1"/>
        <end position="16"/>
    </location>
</feature>
<protein>
    <recommendedName>
        <fullName evidence="5">Nuclease</fullName>
    </recommendedName>
</protein>
<evidence type="ECO:0000313" key="4">
    <source>
        <dbReference type="Proteomes" id="UP000317257"/>
    </source>
</evidence>
<dbReference type="Proteomes" id="UP000317257">
    <property type="component" value="Unassembled WGS sequence"/>
</dbReference>